<dbReference type="InterPro" id="IPR013658">
    <property type="entry name" value="SGL"/>
</dbReference>
<evidence type="ECO:0000259" key="4">
    <source>
        <dbReference type="Pfam" id="PF08450"/>
    </source>
</evidence>
<keyword evidence="3" id="KW-0479">Metal-binding</keyword>
<comment type="caution">
    <text evidence="5">The sequence shown here is derived from an EMBL/GenBank/DDBJ whole genome shotgun (WGS) entry which is preliminary data.</text>
</comment>
<dbReference type="Pfam" id="PF08450">
    <property type="entry name" value="SGL"/>
    <property type="match status" value="1"/>
</dbReference>
<feature type="binding site" evidence="3">
    <location>
        <position position="152"/>
    </location>
    <ligand>
        <name>a divalent metal cation</name>
        <dbReference type="ChEBI" id="CHEBI:60240"/>
    </ligand>
</feature>
<comment type="cofactor">
    <cofactor evidence="3">
        <name>Zn(2+)</name>
        <dbReference type="ChEBI" id="CHEBI:29105"/>
    </cofactor>
    <text evidence="3">Binds 1 divalent metal cation per subunit.</text>
</comment>
<reference evidence="5 6" key="1">
    <citation type="submission" date="2018-05" db="EMBL/GenBank/DDBJ databases">
        <title>Genomic Encyclopedia of Type Strains, Phase IV (KMG-IV): sequencing the most valuable type-strain genomes for metagenomic binning, comparative biology and taxonomic classification.</title>
        <authorList>
            <person name="Goeker M."/>
        </authorList>
    </citation>
    <scope>NUCLEOTIDE SEQUENCE [LARGE SCALE GENOMIC DNA]</scope>
    <source>
        <strain evidence="5 6">DSM 16791</strain>
    </source>
</reference>
<dbReference type="PANTHER" id="PTHR10907">
    <property type="entry name" value="REGUCALCIN"/>
    <property type="match status" value="1"/>
</dbReference>
<feature type="binding site" evidence="3">
    <location>
        <position position="106"/>
    </location>
    <ligand>
        <name>substrate</name>
    </ligand>
</feature>
<accession>A0A317PGW0</accession>
<keyword evidence="6" id="KW-1185">Reference proteome</keyword>
<dbReference type="Proteomes" id="UP000246352">
    <property type="component" value="Unassembled WGS sequence"/>
</dbReference>
<evidence type="ECO:0000256" key="3">
    <source>
        <dbReference type="PIRSR" id="PIRSR605511-2"/>
    </source>
</evidence>
<dbReference type="SUPFAM" id="SSF63829">
    <property type="entry name" value="Calcium-dependent phosphotriesterase"/>
    <property type="match status" value="1"/>
</dbReference>
<feature type="active site" description="Proton donor/acceptor" evidence="2">
    <location>
        <position position="203"/>
    </location>
</feature>
<dbReference type="GO" id="GO:0019853">
    <property type="term" value="P:L-ascorbic acid biosynthetic process"/>
    <property type="evidence" value="ECO:0007669"/>
    <property type="project" value="TreeGrafter"/>
</dbReference>
<comment type="similarity">
    <text evidence="1">Belongs to the SMP-30/CGR1 family.</text>
</comment>
<dbReference type="Gene3D" id="2.120.10.30">
    <property type="entry name" value="TolB, C-terminal domain"/>
    <property type="match status" value="1"/>
</dbReference>
<keyword evidence="3" id="KW-0862">Zinc</keyword>
<dbReference type="GO" id="GO:0004341">
    <property type="term" value="F:gluconolactonase activity"/>
    <property type="evidence" value="ECO:0007669"/>
    <property type="project" value="TreeGrafter"/>
</dbReference>
<protein>
    <submittedName>
        <fullName evidence="5">Sugar lactone lactonase YvrE</fullName>
    </submittedName>
</protein>
<dbReference type="InterPro" id="IPR005511">
    <property type="entry name" value="SMP-30"/>
</dbReference>
<proteinExistence type="inferred from homology"/>
<dbReference type="OrthoDB" id="2633250at2"/>
<feature type="binding site" evidence="3">
    <location>
        <position position="203"/>
    </location>
    <ligand>
        <name>a divalent metal cation</name>
        <dbReference type="ChEBI" id="CHEBI:60240"/>
    </ligand>
</feature>
<feature type="binding site" evidence="3">
    <location>
        <position position="104"/>
    </location>
    <ligand>
        <name>substrate</name>
    </ligand>
</feature>
<dbReference type="AlphaFoldDB" id="A0A317PGW0"/>
<evidence type="ECO:0000256" key="1">
    <source>
        <dbReference type="ARBA" id="ARBA00008853"/>
    </source>
</evidence>
<feature type="binding site" evidence="3">
    <location>
        <position position="23"/>
    </location>
    <ligand>
        <name>a divalent metal cation</name>
        <dbReference type="ChEBI" id="CHEBI:60240"/>
    </ligand>
</feature>
<dbReference type="RefSeq" id="WP_110033317.1">
    <property type="nucleotide sequence ID" value="NZ_QGTR01000004.1"/>
</dbReference>
<dbReference type="EMBL" id="QGTR01000004">
    <property type="protein sequence ID" value="PWV99176.1"/>
    <property type="molecule type" value="Genomic_DNA"/>
</dbReference>
<dbReference type="GO" id="GO:0005509">
    <property type="term" value="F:calcium ion binding"/>
    <property type="evidence" value="ECO:0007669"/>
    <property type="project" value="TreeGrafter"/>
</dbReference>
<name>A0A317PGW0_9HYPH</name>
<dbReference type="PANTHER" id="PTHR10907:SF47">
    <property type="entry name" value="REGUCALCIN"/>
    <property type="match status" value="1"/>
</dbReference>
<gene>
    <name evidence="5" type="ORF">DFR52_104469</name>
</gene>
<evidence type="ECO:0000256" key="2">
    <source>
        <dbReference type="PIRSR" id="PIRSR605511-1"/>
    </source>
</evidence>
<evidence type="ECO:0000313" key="5">
    <source>
        <dbReference type="EMBL" id="PWV99176.1"/>
    </source>
</evidence>
<organism evidence="5 6">
    <name type="scientific">Hoeflea marina</name>
    <dbReference type="NCBI Taxonomy" id="274592"/>
    <lineage>
        <taxon>Bacteria</taxon>
        <taxon>Pseudomonadati</taxon>
        <taxon>Pseudomonadota</taxon>
        <taxon>Alphaproteobacteria</taxon>
        <taxon>Hyphomicrobiales</taxon>
        <taxon>Rhizobiaceae</taxon>
        <taxon>Hoeflea</taxon>
    </lineage>
</organism>
<dbReference type="PRINTS" id="PR01790">
    <property type="entry name" value="SMP30FAMILY"/>
</dbReference>
<feature type="domain" description="SMP-30/Gluconolactonase/LRE-like region" evidence="4">
    <location>
        <begin position="21"/>
        <end position="261"/>
    </location>
</feature>
<dbReference type="InterPro" id="IPR011042">
    <property type="entry name" value="6-blade_b-propeller_TolB-like"/>
</dbReference>
<sequence length="303" mass="32924">MLTIITPSIRLSSTLDCAAELGESPAVDHARGQVWWVDITGRRLHRTEIETGGARSWTMPEEPGFVVLDAAGWPVLGMETGLFAFEPLSGSLQKLLEQPRAGHRFNDATVDAGGILWVSTMSLSADEGAGSIFRIAADLVLVPVVEGLTIPNGMAVDCGRRRLYFSDSHRDVRTIWTAGLCEDGEVGEPAVFADMKAMAGRPDGAALDAAGRYWIAAVDGAALEVFSPDGDHLFEVPLPVNCPTKPAFHGERLDQLVVTSKRDTAHGGRLAFLSFEKDFVRGTHQARWSRTSPRGRIERFQTK</sequence>
<evidence type="ECO:0000313" key="6">
    <source>
        <dbReference type="Proteomes" id="UP000246352"/>
    </source>
</evidence>